<keyword evidence="3" id="KW-1185">Reference proteome</keyword>
<reference evidence="2" key="1">
    <citation type="journal article" date="2023" name="Plant J.">
        <title>The genome of the king protea, Protea cynaroides.</title>
        <authorList>
            <person name="Chang J."/>
            <person name="Duong T.A."/>
            <person name="Schoeman C."/>
            <person name="Ma X."/>
            <person name="Roodt D."/>
            <person name="Barker N."/>
            <person name="Li Z."/>
            <person name="Van de Peer Y."/>
            <person name="Mizrachi E."/>
        </authorList>
    </citation>
    <scope>NUCLEOTIDE SEQUENCE</scope>
    <source>
        <tissue evidence="2">Young leaves</tissue>
    </source>
</reference>
<evidence type="ECO:0000313" key="2">
    <source>
        <dbReference type="EMBL" id="KAJ4968678.1"/>
    </source>
</evidence>
<dbReference type="EMBL" id="JAMYWD010000006">
    <property type="protein sequence ID" value="KAJ4968678.1"/>
    <property type="molecule type" value="Genomic_DNA"/>
</dbReference>
<evidence type="ECO:0000256" key="1">
    <source>
        <dbReference type="SAM" id="Phobius"/>
    </source>
</evidence>
<proteinExistence type="predicted"/>
<dbReference type="PANTHER" id="PTHR36760:SF1">
    <property type="entry name" value="ACIDIC LEUCINE-RICH NUCLEAR PHOSPHOPROTEIN 32 FAMILY B PROTEIN"/>
    <property type="match status" value="1"/>
</dbReference>
<accession>A0A9Q0KDQ7</accession>
<keyword evidence="1" id="KW-1133">Transmembrane helix</keyword>
<comment type="caution">
    <text evidence="2">The sequence shown here is derived from an EMBL/GenBank/DDBJ whole genome shotgun (WGS) entry which is preliminary data.</text>
</comment>
<feature type="transmembrane region" description="Helical" evidence="1">
    <location>
        <begin position="49"/>
        <end position="71"/>
    </location>
</feature>
<keyword evidence="1" id="KW-0812">Transmembrane</keyword>
<feature type="transmembrane region" description="Helical" evidence="1">
    <location>
        <begin position="22"/>
        <end position="42"/>
    </location>
</feature>
<name>A0A9Q0KDQ7_9MAGN</name>
<dbReference type="Proteomes" id="UP001141806">
    <property type="component" value="Unassembled WGS sequence"/>
</dbReference>
<gene>
    <name evidence="2" type="ORF">NE237_015379</name>
</gene>
<evidence type="ECO:0000313" key="3">
    <source>
        <dbReference type="Proteomes" id="UP001141806"/>
    </source>
</evidence>
<dbReference type="PANTHER" id="PTHR36760">
    <property type="entry name" value="ACIDIC LEUCINE-RICH NUCLEAR PHOSPHOPROTEIN 32 FAMILY B PROTEIN"/>
    <property type="match status" value="1"/>
</dbReference>
<sequence length="432" mass="48763">MSELCFSISNKTHFSSLLFTDFIIFCSFILSHPLYFSYLLFFSPYLLKLLSFLSPLFITTSLLLLVLSSVFPGILDEKVSLETSESKVGFVFDTYRKVVDTLRSRFDDEGFEFYLFEELEACVVVFSTIGFNLGEREGDADPVDVAEAKFDGKGLQALAIDLSEFEENPVEVTQRKCGDDEDPVEFAEAKFDGKILQALDIGLSEFEENPVEVTQRKCGGDSLECFVQETDPSEEEKHVGAGGTVSDKVGENQEESLVVSGGSKASVARVNENPFKVGLDHDEEYYTKVPPTDANPEVMGFSLGSFGSMRKEKEWKRTLACKLYEERKNFDEEEGMDLLWETYETDSGKVKVEKKEKKVKSKEKKQTKKKKEVEYYEDEEEDDMDGQICCLQALKFSTGKMNLGMGRPNLAKISKALKGIGWLHQISRHGKK</sequence>
<keyword evidence="1" id="KW-0472">Membrane</keyword>
<dbReference type="AlphaFoldDB" id="A0A9Q0KDQ7"/>
<dbReference type="OrthoDB" id="1939140at2759"/>
<organism evidence="2 3">
    <name type="scientific">Protea cynaroides</name>
    <dbReference type="NCBI Taxonomy" id="273540"/>
    <lineage>
        <taxon>Eukaryota</taxon>
        <taxon>Viridiplantae</taxon>
        <taxon>Streptophyta</taxon>
        <taxon>Embryophyta</taxon>
        <taxon>Tracheophyta</taxon>
        <taxon>Spermatophyta</taxon>
        <taxon>Magnoliopsida</taxon>
        <taxon>Proteales</taxon>
        <taxon>Proteaceae</taxon>
        <taxon>Protea</taxon>
    </lineage>
</organism>
<protein>
    <submittedName>
        <fullName evidence="2">Uncharacterized protein</fullName>
    </submittedName>
</protein>